<dbReference type="AlphaFoldDB" id="A0A6G6WDL0"/>
<evidence type="ECO:0000313" key="1">
    <source>
        <dbReference type="EMBL" id="QIG43299.1"/>
    </source>
</evidence>
<reference evidence="1 2" key="1">
    <citation type="submission" date="2020-02" db="EMBL/GenBank/DDBJ databases">
        <title>Full genome sequence of Nocardioides sp. R-3366.</title>
        <authorList>
            <person name="Im W.-T."/>
        </authorList>
    </citation>
    <scope>NUCLEOTIDE SEQUENCE [LARGE SCALE GENOMIC DNA]</scope>
    <source>
        <strain evidence="1 2">R-3366</strain>
    </source>
</reference>
<dbReference type="Pfam" id="PF08811">
    <property type="entry name" value="DUF1800"/>
    <property type="match status" value="1"/>
</dbReference>
<protein>
    <submittedName>
        <fullName evidence="1">DUF1800 domain-containing protein</fullName>
    </submittedName>
</protein>
<proteinExistence type="predicted"/>
<dbReference type="Proteomes" id="UP000502996">
    <property type="component" value="Chromosome"/>
</dbReference>
<dbReference type="RefSeq" id="WP_165232536.1">
    <property type="nucleotide sequence ID" value="NZ_CP049257.1"/>
</dbReference>
<accession>A0A6G6WDL0</accession>
<dbReference type="InterPro" id="IPR014917">
    <property type="entry name" value="DUF1800"/>
</dbReference>
<sequence>MTPRLARDVRRAGGGQAWFERQLQPQRIKDGPADRTAHWWPSLHRSPAELWQRQTSGVEGGYEVMDDYARWVLVRRILAKRQLLEVMTEFFENHLHVAAVGDPQFVHRVDYGNTIRKHALGRFDQLLLKTTTHPAMLIYLDAAESTKEHPNENLGRELLELHTLGAGNYDEKDVRDSARILTGYSVDYWESWRPVYNHDDHYRGKVRVRGFVDKNGKANGKGTTAAYLRYLARHKDTAQHLAYKLCVKFIHDDPPKALVRHLAQVYLQNDTAIVPVLRELVASASFKHAYAAKVRDPGEDVVATYRALGVRLKKPGPDGEVDGSALQALVWQADSVGIAPFAWGQPNGQPIDNESWSSPARLLASMRFHQGVAGGWADDATGYRQPEQWLPGRHPRFDEVVDHLAQQLLHQQASKRLLKACSVACDVKPYEAIDKDHPLVEWGFPRLLSTILDSPDHLSR</sequence>
<dbReference type="EMBL" id="CP049257">
    <property type="protein sequence ID" value="QIG43299.1"/>
    <property type="molecule type" value="Genomic_DNA"/>
</dbReference>
<evidence type="ECO:0000313" key="2">
    <source>
        <dbReference type="Proteomes" id="UP000502996"/>
    </source>
</evidence>
<keyword evidence="2" id="KW-1185">Reference proteome</keyword>
<organism evidence="1 2">
    <name type="scientific">Nocardioides anomalus</name>
    <dbReference type="NCBI Taxonomy" id="2712223"/>
    <lineage>
        <taxon>Bacteria</taxon>
        <taxon>Bacillati</taxon>
        <taxon>Actinomycetota</taxon>
        <taxon>Actinomycetes</taxon>
        <taxon>Propionibacteriales</taxon>
        <taxon>Nocardioidaceae</taxon>
        <taxon>Nocardioides</taxon>
    </lineage>
</organism>
<dbReference type="KEGG" id="nano:G5V58_11480"/>
<name>A0A6G6WDL0_9ACTN</name>
<gene>
    <name evidence="1" type="ORF">G5V58_11480</name>
</gene>